<dbReference type="PANTHER" id="PTHR33337">
    <property type="entry name" value="GFA DOMAIN-CONTAINING PROTEIN"/>
    <property type="match status" value="1"/>
</dbReference>
<feature type="domain" description="CENP-V/GFA" evidence="5">
    <location>
        <begin position="3"/>
        <end position="118"/>
    </location>
</feature>
<dbReference type="InterPro" id="IPR006913">
    <property type="entry name" value="CENP-V/GFA"/>
</dbReference>
<keyword evidence="3" id="KW-0862">Zinc</keyword>
<evidence type="ECO:0000313" key="6">
    <source>
        <dbReference type="EMBL" id="HAR51952.1"/>
    </source>
</evidence>
<dbReference type="GO" id="GO:0016846">
    <property type="term" value="F:carbon-sulfur lyase activity"/>
    <property type="evidence" value="ECO:0007669"/>
    <property type="project" value="InterPro"/>
</dbReference>
<organism evidence="6 7">
    <name type="scientific">Roseovarius nubinhibens</name>
    <dbReference type="NCBI Taxonomy" id="314263"/>
    <lineage>
        <taxon>Bacteria</taxon>
        <taxon>Pseudomonadati</taxon>
        <taxon>Pseudomonadota</taxon>
        <taxon>Alphaproteobacteria</taxon>
        <taxon>Rhodobacterales</taxon>
        <taxon>Roseobacteraceae</taxon>
        <taxon>Roseovarius</taxon>
    </lineage>
</organism>
<dbReference type="SUPFAM" id="SSF51316">
    <property type="entry name" value="Mss4-like"/>
    <property type="match status" value="1"/>
</dbReference>
<evidence type="ECO:0000256" key="3">
    <source>
        <dbReference type="ARBA" id="ARBA00022833"/>
    </source>
</evidence>
<dbReference type="EMBL" id="DMVW01000088">
    <property type="protein sequence ID" value="HAR51952.1"/>
    <property type="molecule type" value="Genomic_DNA"/>
</dbReference>
<evidence type="ECO:0000256" key="4">
    <source>
        <dbReference type="ARBA" id="ARBA00023239"/>
    </source>
</evidence>
<protein>
    <submittedName>
        <fullName evidence="6">GFA family protein</fullName>
    </submittedName>
</protein>
<reference evidence="6 7" key="1">
    <citation type="journal article" date="2018" name="Nat. Biotechnol.">
        <title>A standardized bacterial taxonomy based on genome phylogeny substantially revises the tree of life.</title>
        <authorList>
            <person name="Parks D.H."/>
            <person name="Chuvochina M."/>
            <person name="Waite D.W."/>
            <person name="Rinke C."/>
            <person name="Skarshewski A."/>
            <person name="Chaumeil P.A."/>
            <person name="Hugenholtz P."/>
        </authorList>
    </citation>
    <scope>NUCLEOTIDE SEQUENCE [LARGE SCALE GENOMIC DNA]</scope>
    <source>
        <strain evidence="6">UBA9169</strain>
    </source>
</reference>
<dbReference type="Proteomes" id="UP000264719">
    <property type="component" value="Unassembled WGS sequence"/>
</dbReference>
<dbReference type="PANTHER" id="PTHR33337:SF40">
    <property type="entry name" value="CENP-V_GFA DOMAIN-CONTAINING PROTEIN-RELATED"/>
    <property type="match status" value="1"/>
</dbReference>
<keyword evidence="2" id="KW-0479">Metal-binding</keyword>
<accession>A0A348WBP0</accession>
<dbReference type="AlphaFoldDB" id="A0A348WBP0"/>
<dbReference type="RefSeq" id="WP_339856437.1">
    <property type="nucleotide sequence ID" value="NZ_CAXAXR010000040.1"/>
</dbReference>
<evidence type="ECO:0000256" key="1">
    <source>
        <dbReference type="ARBA" id="ARBA00005495"/>
    </source>
</evidence>
<evidence type="ECO:0000313" key="7">
    <source>
        <dbReference type="Proteomes" id="UP000264719"/>
    </source>
</evidence>
<comment type="caution">
    <text evidence="6">The sequence shown here is derived from an EMBL/GenBank/DDBJ whole genome shotgun (WGS) entry which is preliminary data.</text>
</comment>
<name>A0A348WBP0_9RHOB</name>
<evidence type="ECO:0000256" key="2">
    <source>
        <dbReference type="ARBA" id="ARBA00022723"/>
    </source>
</evidence>
<evidence type="ECO:0000259" key="5">
    <source>
        <dbReference type="PROSITE" id="PS51891"/>
    </source>
</evidence>
<proteinExistence type="inferred from homology"/>
<dbReference type="GO" id="GO:0046872">
    <property type="term" value="F:metal ion binding"/>
    <property type="evidence" value="ECO:0007669"/>
    <property type="project" value="UniProtKB-KW"/>
</dbReference>
<gene>
    <name evidence="6" type="ORF">DCS45_08765</name>
</gene>
<sequence length="145" mass="16192">MSLTGRCFCGDVRFAIDGPVGWAGYCHCDSCRRNCAAPVAAFFEVKLDQMRWTGATPATYQKTPGATRHFCARCGTPMAFTAEWYPGDVHLYIATLDRPDAVLPQNHVHAEERLPWFDIRDDLPRIDGFGDPETPARRSLCQPEG</sequence>
<keyword evidence="4" id="KW-0456">Lyase</keyword>
<dbReference type="InterPro" id="IPR011057">
    <property type="entry name" value="Mss4-like_sf"/>
</dbReference>
<dbReference type="Gene3D" id="3.90.1590.10">
    <property type="entry name" value="glutathione-dependent formaldehyde- activating enzyme (gfa)"/>
    <property type="match status" value="1"/>
</dbReference>
<dbReference type="PROSITE" id="PS51891">
    <property type="entry name" value="CENP_V_GFA"/>
    <property type="match status" value="1"/>
</dbReference>
<comment type="similarity">
    <text evidence="1">Belongs to the Gfa family.</text>
</comment>
<dbReference type="Pfam" id="PF04828">
    <property type="entry name" value="GFA"/>
    <property type="match status" value="1"/>
</dbReference>